<name>A0ABR2YW60_9CHLO</name>
<feature type="region of interest" description="Disordered" evidence="1">
    <location>
        <begin position="184"/>
        <end position="219"/>
    </location>
</feature>
<organism evidence="2 3">
    <name type="scientific">Coccomyxa subellipsoidea</name>
    <dbReference type="NCBI Taxonomy" id="248742"/>
    <lineage>
        <taxon>Eukaryota</taxon>
        <taxon>Viridiplantae</taxon>
        <taxon>Chlorophyta</taxon>
        <taxon>core chlorophytes</taxon>
        <taxon>Trebouxiophyceae</taxon>
        <taxon>Trebouxiophyceae incertae sedis</taxon>
        <taxon>Coccomyxaceae</taxon>
        <taxon>Coccomyxa</taxon>
    </lineage>
</organism>
<sequence length="322" mass="34800">MKKAASTGTLRRLAEAKSGDASSVGRYHPFMRKSGSCGGLSSAGRHRKVSSDNDLRQMGSLPTPLQRTSVRTSAAAHFAPPPAMEVAEDVMEASFARGLASAECFELYGPVRKAPPVFEAATADAGNASLQQPPPASAQQMAACLATPFTGTDKNMGEILRSEVDRLNADQELKTQLRYAEELRQRQGSEEEEKDEQDALLRQGGRQRRSMRRRSSEELIMETQLLQEFGIAGGRPLPPGRPAEAHSPETRVALHSLYASMDDNTNKLTLDEGDLSKASAEISKDDYLFPMELSEPEEATKPASGRARAFINISATSAPPPA</sequence>
<dbReference type="EMBL" id="JALJOT010000004">
    <property type="protein sequence ID" value="KAK9916025.1"/>
    <property type="molecule type" value="Genomic_DNA"/>
</dbReference>
<proteinExistence type="predicted"/>
<keyword evidence="3" id="KW-1185">Reference proteome</keyword>
<evidence type="ECO:0000313" key="2">
    <source>
        <dbReference type="EMBL" id="KAK9916025.1"/>
    </source>
</evidence>
<feature type="region of interest" description="Disordered" evidence="1">
    <location>
        <begin position="1"/>
        <end position="68"/>
    </location>
</feature>
<gene>
    <name evidence="2" type="ORF">WJX75_007483</name>
</gene>
<evidence type="ECO:0008006" key="4">
    <source>
        <dbReference type="Google" id="ProtNLM"/>
    </source>
</evidence>
<reference evidence="2 3" key="1">
    <citation type="journal article" date="2024" name="Nat. Commun.">
        <title>Phylogenomics reveals the evolutionary origins of lichenization in chlorophyte algae.</title>
        <authorList>
            <person name="Puginier C."/>
            <person name="Libourel C."/>
            <person name="Otte J."/>
            <person name="Skaloud P."/>
            <person name="Haon M."/>
            <person name="Grisel S."/>
            <person name="Petersen M."/>
            <person name="Berrin J.G."/>
            <person name="Delaux P.M."/>
            <person name="Dal Grande F."/>
            <person name="Keller J."/>
        </authorList>
    </citation>
    <scope>NUCLEOTIDE SEQUENCE [LARGE SCALE GENOMIC DNA]</scope>
    <source>
        <strain evidence="2 3">SAG 216-7</strain>
    </source>
</reference>
<protein>
    <recommendedName>
        <fullName evidence="4">Fibrous sheath-interacting protein 1</fullName>
    </recommendedName>
</protein>
<dbReference type="Proteomes" id="UP001491310">
    <property type="component" value="Unassembled WGS sequence"/>
</dbReference>
<evidence type="ECO:0000256" key="1">
    <source>
        <dbReference type="SAM" id="MobiDB-lite"/>
    </source>
</evidence>
<comment type="caution">
    <text evidence="2">The sequence shown here is derived from an EMBL/GenBank/DDBJ whole genome shotgun (WGS) entry which is preliminary data.</text>
</comment>
<accession>A0ABR2YW60</accession>
<evidence type="ECO:0000313" key="3">
    <source>
        <dbReference type="Proteomes" id="UP001491310"/>
    </source>
</evidence>